<organism evidence="2 3">
    <name type="scientific">Candidatus Nomurabacteria bacterium RIFCSPLOWO2_02_FULL_40_10</name>
    <dbReference type="NCBI Taxonomy" id="1801786"/>
    <lineage>
        <taxon>Bacteria</taxon>
        <taxon>Candidatus Nomuraibacteriota</taxon>
    </lineage>
</organism>
<keyword evidence="1" id="KW-0472">Membrane</keyword>
<evidence type="ECO:0000313" key="3">
    <source>
        <dbReference type="Proteomes" id="UP000176479"/>
    </source>
</evidence>
<evidence type="ECO:0000313" key="2">
    <source>
        <dbReference type="EMBL" id="OGI99994.1"/>
    </source>
</evidence>
<dbReference type="AlphaFoldDB" id="A0A1F6Y0X8"/>
<reference evidence="2 3" key="1">
    <citation type="journal article" date="2016" name="Nat. Commun.">
        <title>Thousands of microbial genomes shed light on interconnected biogeochemical processes in an aquifer system.</title>
        <authorList>
            <person name="Anantharaman K."/>
            <person name="Brown C.T."/>
            <person name="Hug L.A."/>
            <person name="Sharon I."/>
            <person name="Castelle C.J."/>
            <person name="Probst A.J."/>
            <person name="Thomas B.C."/>
            <person name="Singh A."/>
            <person name="Wilkins M.J."/>
            <person name="Karaoz U."/>
            <person name="Brodie E.L."/>
            <person name="Williams K.H."/>
            <person name="Hubbard S.S."/>
            <person name="Banfield J.F."/>
        </authorList>
    </citation>
    <scope>NUCLEOTIDE SEQUENCE [LARGE SCALE GENOMIC DNA]</scope>
</reference>
<name>A0A1F6Y0X8_9BACT</name>
<sequence>MTVIQPNRKENLIHLLFIFGAVLVAIASLYVLVYSRTVSLKHDIEKTKAELETVRVQNAELKNGFYTAVDSRKLDELAQEKGLIYDKNPQWEFASQL</sequence>
<gene>
    <name evidence="2" type="ORF">A3H53_00310</name>
</gene>
<keyword evidence="1" id="KW-0812">Transmembrane</keyword>
<evidence type="ECO:0008006" key="4">
    <source>
        <dbReference type="Google" id="ProtNLM"/>
    </source>
</evidence>
<evidence type="ECO:0000256" key="1">
    <source>
        <dbReference type="SAM" id="Phobius"/>
    </source>
</evidence>
<accession>A0A1F6Y0X8</accession>
<keyword evidence="1" id="KW-1133">Transmembrane helix</keyword>
<comment type="caution">
    <text evidence="2">The sequence shown here is derived from an EMBL/GenBank/DDBJ whole genome shotgun (WGS) entry which is preliminary data.</text>
</comment>
<dbReference type="EMBL" id="MFVK01000005">
    <property type="protein sequence ID" value="OGI99994.1"/>
    <property type="molecule type" value="Genomic_DNA"/>
</dbReference>
<dbReference type="Proteomes" id="UP000176479">
    <property type="component" value="Unassembled WGS sequence"/>
</dbReference>
<protein>
    <recommendedName>
        <fullName evidence="4">Cell division protein FtsL</fullName>
    </recommendedName>
</protein>
<proteinExistence type="predicted"/>
<feature type="transmembrane region" description="Helical" evidence="1">
    <location>
        <begin position="12"/>
        <end position="33"/>
    </location>
</feature>